<dbReference type="InterPro" id="IPR044822">
    <property type="entry name" value="Myb_DNA-bind_4"/>
</dbReference>
<dbReference type="EnsemblMetazoa" id="ACON008343-RA">
    <property type="protein sequence ID" value="ACON008343-PA"/>
    <property type="gene ID" value="ACON008343"/>
</dbReference>
<dbReference type="RefSeq" id="XP_040238009.2">
    <property type="nucleotide sequence ID" value="XM_040382075.2"/>
</dbReference>
<dbReference type="VEuPathDB" id="VectorBase:ACMO_010001"/>
<feature type="domain" description="Myb/SANT-like DNA-binding" evidence="2">
    <location>
        <begin position="25"/>
        <end position="87"/>
    </location>
</feature>
<evidence type="ECO:0000313" key="4">
    <source>
        <dbReference type="Proteomes" id="UP001105220"/>
    </source>
</evidence>
<evidence type="ECO:0000313" key="3">
    <source>
        <dbReference type="EnsemblMetazoa" id="ACON008343-PA"/>
    </source>
</evidence>
<proteinExistence type="predicted"/>
<accession>A0A6E8VWQ9</accession>
<reference key="1">
    <citation type="journal article" date="2019" name="Genes (Basel)">
        <title>A High-Quality De novo Genome Assembly from a Single Mosquito Using PacBio Sequencing.</title>
        <authorList>
            <person name="Kingan S.B."/>
            <person name="Heaton H."/>
            <person name="Cudini J."/>
            <person name="Lambert C.C."/>
            <person name="Baybayan P."/>
            <person name="Galvin B.D."/>
            <person name="Durbin R."/>
            <person name="Korlach J."/>
            <person name="Lawniczak M.K.N."/>
        </authorList>
    </citation>
    <scope>NUCLEOTIDE SEQUENCE [LARGE SCALE GENOMIC DNA]</scope>
    <source>
        <strain>Mali-NIH</strain>
    </source>
</reference>
<evidence type="ECO:0000259" key="2">
    <source>
        <dbReference type="Pfam" id="PF13837"/>
    </source>
</evidence>
<dbReference type="GeneID" id="120958979"/>
<dbReference type="Gene3D" id="1.10.10.60">
    <property type="entry name" value="Homeodomain-like"/>
    <property type="match status" value="1"/>
</dbReference>
<keyword evidence="4" id="KW-1185">Reference proteome</keyword>
<name>A0A6E8VWQ9_ANOCL</name>
<evidence type="ECO:0000256" key="1">
    <source>
        <dbReference type="SAM" id="Coils"/>
    </source>
</evidence>
<reference evidence="3" key="2">
    <citation type="submission" date="2020-05" db="UniProtKB">
        <authorList>
            <consortium name="EnsemblMetazoa"/>
        </authorList>
    </citation>
    <scope>IDENTIFICATION</scope>
    <source>
        <strain evidence="3">Ngousso</strain>
    </source>
</reference>
<dbReference type="AlphaFoldDB" id="A0A6E8VWQ9"/>
<organism evidence="3 4">
    <name type="scientific">Anopheles coluzzii</name>
    <name type="common">African malaria mosquito</name>
    <dbReference type="NCBI Taxonomy" id="1518534"/>
    <lineage>
        <taxon>Eukaryota</taxon>
        <taxon>Metazoa</taxon>
        <taxon>Ecdysozoa</taxon>
        <taxon>Arthropoda</taxon>
        <taxon>Hexapoda</taxon>
        <taxon>Insecta</taxon>
        <taxon>Pterygota</taxon>
        <taxon>Neoptera</taxon>
        <taxon>Endopterygota</taxon>
        <taxon>Diptera</taxon>
        <taxon>Nematocera</taxon>
        <taxon>Culicoidea</taxon>
        <taxon>Culicidae</taxon>
        <taxon>Anophelinae</taxon>
        <taxon>Anopheles</taxon>
    </lineage>
</organism>
<dbReference type="VEuPathDB" id="VectorBase:ACON008343"/>
<sequence length="231" mass="26623">MKRNKEPIGPTAKRAKESNKIAPKLWKREEVLVLLDVYESALLQLINRTIETEDDLWITVSENLYDQGIDASAVRCQSKWNLLQKTYLANPGIKGAFFVKVKQILDTAASVEERTVESLEEELKEEIRQEGAENTCKEERVEDEIVAEEIVMEFPHTEEHTTNSLTTERVAELLAGESEAGLRPLIERLCGKIDTLTEMQHRQEARLREVYQMQRTNEDHLLKIKKHLNIA</sequence>
<keyword evidence="1" id="KW-0175">Coiled coil</keyword>
<dbReference type="Pfam" id="PF13837">
    <property type="entry name" value="Myb_DNA-bind_4"/>
    <property type="match status" value="1"/>
</dbReference>
<dbReference type="VEuPathDB" id="VectorBase:ACON2_043211"/>
<feature type="coiled-coil region" evidence="1">
    <location>
        <begin position="102"/>
        <end position="140"/>
    </location>
</feature>
<dbReference type="Proteomes" id="UP001105220">
    <property type="component" value="Unplaced"/>
</dbReference>
<dbReference type="KEGG" id="acoz:120958979"/>
<protein>
    <submittedName>
        <fullName evidence="3">Myb/SANT-like DNA-binding domain-containing protein</fullName>
    </submittedName>
</protein>